<dbReference type="RefSeq" id="WP_203682478.1">
    <property type="nucleotide sequence ID" value="NZ_BOMW01000044.1"/>
</dbReference>
<evidence type="ECO:0000313" key="3">
    <source>
        <dbReference type="Proteomes" id="UP000629619"/>
    </source>
</evidence>
<dbReference type="Proteomes" id="UP000629619">
    <property type="component" value="Unassembled WGS sequence"/>
</dbReference>
<gene>
    <name evidence="2" type="ORF">Asi03nite_46000</name>
</gene>
<dbReference type="EMBL" id="BOMW01000044">
    <property type="protein sequence ID" value="GIF07062.1"/>
    <property type="molecule type" value="Genomic_DNA"/>
</dbReference>
<comment type="caution">
    <text evidence="2">The sequence shown here is derived from an EMBL/GenBank/DDBJ whole genome shotgun (WGS) entry which is preliminary data.</text>
</comment>
<sequence length="75" mass="8259">MSTAEREDAPQEIQVLLRGGPYPTPTAVRVSRQAIAYGKVKIARDGGYDHFERVGDGPPQAGETFVWTTRTRVAE</sequence>
<dbReference type="InterPro" id="IPR046030">
    <property type="entry name" value="DUF5988"/>
</dbReference>
<evidence type="ECO:0000313" key="2">
    <source>
        <dbReference type="EMBL" id="GIF07062.1"/>
    </source>
</evidence>
<keyword evidence="3" id="KW-1185">Reference proteome</keyword>
<reference evidence="2" key="1">
    <citation type="submission" date="2021-01" db="EMBL/GenBank/DDBJ databases">
        <title>Whole genome shotgun sequence of Actinoplanes siamensis NBRC 109076.</title>
        <authorList>
            <person name="Komaki H."/>
            <person name="Tamura T."/>
        </authorList>
    </citation>
    <scope>NUCLEOTIDE SEQUENCE</scope>
    <source>
        <strain evidence="2">NBRC 109076</strain>
    </source>
</reference>
<protein>
    <submittedName>
        <fullName evidence="2">Uncharacterized protein</fullName>
    </submittedName>
</protein>
<accession>A0A919N9L2</accession>
<dbReference type="Pfam" id="PF19450">
    <property type="entry name" value="DUF5988"/>
    <property type="match status" value="1"/>
</dbReference>
<feature type="compositionally biased region" description="Polar residues" evidence="1">
    <location>
        <begin position="66"/>
        <end position="75"/>
    </location>
</feature>
<organism evidence="2 3">
    <name type="scientific">Actinoplanes siamensis</name>
    <dbReference type="NCBI Taxonomy" id="1223317"/>
    <lineage>
        <taxon>Bacteria</taxon>
        <taxon>Bacillati</taxon>
        <taxon>Actinomycetota</taxon>
        <taxon>Actinomycetes</taxon>
        <taxon>Micromonosporales</taxon>
        <taxon>Micromonosporaceae</taxon>
        <taxon>Actinoplanes</taxon>
    </lineage>
</organism>
<name>A0A919N9L2_9ACTN</name>
<dbReference type="AlphaFoldDB" id="A0A919N9L2"/>
<proteinExistence type="predicted"/>
<feature type="region of interest" description="Disordered" evidence="1">
    <location>
        <begin position="51"/>
        <end position="75"/>
    </location>
</feature>
<evidence type="ECO:0000256" key="1">
    <source>
        <dbReference type="SAM" id="MobiDB-lite"/>
    </source>
</evidence>